<gene>
    <name evidence="2" type="ORF">EV384_5466</name>
</gene>
<reference evidence="2 3" key="1">
    <citation type="submission" date="2019-02" db="EMBL/GenBank/DDBJ databases">
        <title>Sequencing the genomes of 1000 actinobacteria strains.</title>
        <authorList>
            <person name="Klenk H.-P."/>
        </authorList>
    </citation>
    <scope>NUCLEOTIDE SEQUENCE [LARGE SCALE GENOMIC DNA]</scope>
    <source>
        <strain evidence="2 3">DSM 45612</strain>
    </source>
</reference>
<organism evidence="2 3">
    <name type="scientific">Micromonospora kangleipakensis</name>
    <dbReference type="NCBI Taxonomy" id="1077942"/>
    <lineage>
        <taxon>Bacteria</taxon>
        <taxon>Bacillati</taxon>
        <taxon>Actinomycetota</taxon>
        <taxon>Actinomycetes</taxon>
        <taxon>Micromonosporales</taxon>
        <taxon>Micromonosporaceae</taxon>
        <taxon>Micromonospora</taxon>
    </lineage>
</organism>
<feature type="transmembrane region" description="Helical" evidence="1">
    <location>
        <begin position="20"/>
        <end position="41"/>
    </location>
</feature>
<keyword evidence="1" id="KW-0812">Transmembrane</keyword>
<dbReference type="Proteomes" id="UP000294114">
    <property type="component" value="Unassembled WGS sequence"/>
</dbReference>
<proteinExistence type="predicted"/>
<feature type="transmembrane region" description="Helical" evidence="1">
    <location>
        <begin position="146"/>
        <end position="170"/>
    </location>
</feature>
<dbReference type="AlphaFoldDB" id="A0A4Q8BHN3"/>
<sequence length="171" mass="17664">MTTPRPARHAWQRLPGRRRLSVEQLSSGIYGVVVSSATMAAAGDKPLETVVISVLTTVLVYWIAEQYARGLAHRATVGRLTASDLLHGLRERYTMVEATFVPLLVVVALGALGVTAPVAVTVGLLVAVGALAAVGILAARRSGLSALGTALSGLIAATLGVAIVVLKLALH</sequence>
<name>A0A4Q8BHN3_9ACTN</name>
<evidence type="ECO:0000256" key="1">
    <source>
        <dbReference type="SAM" id="Phobius"/>
    </source>
</evidence>
<feature type="transmembrane region" description="Helical" evidence="1">
    <location>
        <begin position="93"/>
        <end position="112"/>
    </location>
</feature>
<evidence type="ECO:0000313" key="2">
    <source>
        <dbReference type="EMBL" id="RZU76779.1"/>
    </source>
</evidence>
<protein>
    <recommendedName>
        <fullName evidence="4">Integral membrane protein</fullName>
    </recommendedName>
</protein>
<feature type="transmembrane region" description="Helical" evidence="1">
    <location>
        <begin position="47"/>
        <end position="64"/>
    </location>
</feature>
<comment type="caution">
    <text evidence="2">The sequence shown here is derived from an EMBL/GenBank/DDBJ whole genome shotgun (WGS) entry which is preliminary data.</text>
</comment>
<keyword evidence="3" id="KW-1185">Reference proteome</keyword>
<keyword evidence="1" id="KW-0472">Membrane</keyword>
<dbReference type="RefSeq" id="WP_165440085.1">
    <property type="nucleotide sequence ID" value="NZ_SHLD01000001.1"/>
</dbReference>
<evidence type="ECO:0000313" key="3">
    <source>
        <dbReference type="Proteomes" id="UP000294114"/>
    </source>
</evidence>
<keyword evidence="1" id="KW-1133">Transmembrane helix</keyword>
<dbReference type="EMBL" id="SHLD01000001">
    <property type="protein sequence ID" value="RZU76779.1"/>
    <property type="molecule type" value="Genomic_DNA"/>
</dbReference>
<evidence type="ECO:0008006" key="4">
    <source>
        <dbReference type="Google" id="ProtNLM"/>
    </source>
</evidence>
<accession>A0A4Q8BHN3</accession>